<dbReference type="GO" id="GO:0005737">
    <property type="term" value="C:cytoplasm"/>
    <property type="evidence" value="ECO:0007669"/>
    <property type="project" value="UniProtKB-ARBA"/>
</dbReference>
<dbReference type="GO" id="GO:0043067">
    <property type="term" value="P:regulation of programmed cell death"/>
    <property type="evidence" value="ECO:0007669"/>
    <property type="project" value="UniProtKB-ARBA"/>
</dbReference>
<sequence length="422" mass="48573">MAARPMKRGIPTAHTELLYELGKQLLGDQFEEMKEMVKAEEFGNLKPGELEKIKTPAELFQKLQHKNIIRVGDYRKLRLLGKKLGIQDLIDLIEDAERALRKEGYQIKRDYDYAESASSVVSMETGSVPPSRNNNNTRLISTSSIDDAFPSDVPMDDVDHTRHHDDRPRYPDGRGYVLFINEFVEHAHDDGYLRVGCDKDKENIEKLCDETMKYKFDKYEDLKRPKLLKVLEDTKEKLKRGNYTKFILIICSHGLQVVQEKNNQKLTQESIFTVDGKSITEEELTGPFLGDKFKEFAGKPKVFIIQACRAPRPDSSDDMTGDQRKRAHPDGELGPPTLTRPVNADVLVSYATTKGTKAWRNEEDGSWFIYHFCNVIRQRHQKEHLMDLLVRVNDEVSKMESTEKGAKQMPCQITTLTKHIWL</sequence>
<dbReference type="RefSeq" id="XP_022084273.1">
    <property type="nucleotide sequence ID" value="XM_022228581.1"/>
</dbReference>
<dbReference type="Proteomes" id="UP000694845">
    <property type="component" value="Unplaced"/>
</dbReference>
<feature type="compositionally biased region" description="Basic and acidic residues" evidence="4">
    <location>
        <begin position="311"/>
        <end position="331"/>
    </location>
</feature>
<dbReference type="PROSITE" id="PS50208">
    <property type="entry name" value="CASPASE_P20"/>
    <property type="match status" value="1"/>
</dbReference>
<dbReference type="GO" id="GO:0006915">
    <property type="term" value="P:apoptotic process"/>
    <property type="evidence" value="ECO:0007669"/>
    <property type="project" value="UniProtKB-KW"/>
</dbReference>
<feature type="region of interest" description="Disordered" evidence="4">
    <location>
        <begin position="311"/>
        <end position="338"/>
    </location>
</feature>
<dbReference type="Gene3D" id="3.40.50.1460">
    <property type="match status" value="1"/>
</dbReference>
<dbReference type="SUPFAM" id="SSF52129">
    <property type="entry name" value="Caspase-like"/>
    <property type="match status" value="1"/>
</dbReference>
<dbReference type="PROSITE" id="PS50207">
    <property type="entry name" value="CASPASE_P10"/>
    <property type="match status" value="1"/>
</dbReference>
<dbReference type="InterPro" id="IPR011600">
    <property type="entry name" value="Pept_C14_caspase"/>
</dbReference>
<evidence type="ECO:0000313" key="8">
    <source>
        <dbReference type="RefSeq" id="XP_022084273.1"/>
    </source>
</evidence>
<evidence type="ECO:0000259" key="6">
    <source>
        <dbReference type="PROSITE" id="PS50208"/>
    </source>
</evidence>
<dbReference type="PRINTS" id="PR00376">
    <property type="entry name" value="IL1BCENZYME"/>
</dbReference>
<dbReference type="InterPro" id="IPR002138">
    <property type="entry name" value="Pept_C14_p10"/>
</dbReference>
<dbReference type="OrthoDB" id="10065813at2759"/>
<dbReference type="AlphaFoldDB" id="A0A8B7XTU6"/>
<dbReference type="InterPro" id="IPR015917">
    <property type="entry name" value="Pept_C14A"/>
</dbReference>
<dbReference type="Pfam" id="PF00656">
    <property type="entry name" value="Peptidase_C14"/>
    <property type="match status" value="1"/>
</dbReference>
<gene>
    <name evidence="8 9" type="primary">LOC110975794</name>
</gene>
<evidence type="ECO:0000313" key="7">
    <source>
        <dbReference type="Proteomes" id="UP000694845"/>
    </source>
</evidence>
<dbReference type="SUPFAM" id="SSF47986">
    <property type="entry name" value="DEATH domain"/>
    <property type="match status" value="1"/>
</dbReference>
<dbReference type="SMART" id="SM00115">
    <property type="entry name" value="CASc"/>
    <property type="match status" value="1"/>
</dbReference>
<dbReference type="Gene3D" id="1.10.533.10">
    <property type="entry name" value="Death Domain, Fas"/>
    <property type="match status" value="1"/>
</dbReference>
<evidence type="ECO:0000313" key="9">
    <source>
        <dbReference type="RefSeq" id="XP_022084274.1"/>
    </source>
</evidence>
<evidence type="ECO:0000256" key="1">
    <source>
        <dbReference type="ARBA" id="ARBA00010134"/>
    </source>
</evidence>
<dbReference type="PANTHER" id="PTHR48169">
    <property type="entry name" value="DED DOMAIN-CONTAINING PROTEIN"/>
    <property type="match status" value="1"/>
</dbReference>
<proteinExistence type="inferred from homology"/>
<accession>A0A8B7XTU6</accession>
<evidence type="ECO:0000259" key="5">
    <source>
        <dbReference type="PROSITE" id="PS50207"/>
    </source>
</evidence>
<feature type="domain" description="Caspase family p20" evidence="6">
    <location>
        <begin position="171"/>
        <end position="312"/>
    </location>
</feature>
<dbReference type="InterPro" id="IPR029030">
    <property type="entry name" value="Caspase-like_dom_sf"/>
</dbReference>
<dbReference type="GO" id="GO:0004197">
    <property type="term" value="F:cysteine-type endopeptidase activity"/>
    <property type="evidence" value="ECO:0007669"/>
    <property type="project" value="InterPro"/>
</dbReference>
<feature type="domain" description="Caspase family p10" evidence="5">
    <location>
        <begin position="336"/>
        <end position="422"/>
    </location>
</feature>
<comment type="similarity">
    <text evidence="1 3">Belongs to the peptidase C14A family.</text>
</comment>
<dbReference type="PANTHER" id="PTHR48169:SF7">
    <property type="entry name" value="CASPASE 10"/>
    <property type="match status" value="1"/>
</dbReference>
<reference evidence="8 9" key="1">
    <citation type="submission" date="2025-04" db="UniProtKB">
        <authorList>
            <consortium name="RefSeq"/>
        </authorList>
    </citation>
    <scope>IDENTIFICATION</scope>
</reference>
<evidence type="ECO:0000256" key="3">
    <source>
        <dbReference type="RuleBase" id="RU003971"/>
    </source>
</evidence>
<dbReference type="GO" id="GO:0006508">
    <property type="term" value="P:proteolysis"/>
    <property type="evidence" value="ECO:0007669"/>
    <property type="project" value="InterPro"/>
</dbReference>
<protein>
    <submittedName>
        <fullName evidence="8 9">Caspase-3-like</fullName>
    </submittedName>
</protein>
<dbReference type="GO" id="GO:0051604">
    <property type="term" value="P:protein maturation"/>
    <property type="evidence" value="ECO:0007669"/>
    <property type="project" value="UniProtKB-ARBA"/>
</dbReference>
<dbReference type="GeneID" id="110975794"/>
<dbReference type="RefSeq" id="XP_022084274.1">
    <property type="nucleotide sequence ID" value="XM_022228582.1"/>
</dbReference>
<evidence type="ECO:0000256" key="4">
    <source>
        <dbReference type="SAM" id="MobiDB-lite"/>
    </source>
</evidence>
<evidence type="ECO:0000256" key="2">
    <source>
        <dbReference type="ARBA" id="ARBA00022703"/>
    </source>
</evidence>
<name>A0A8B7XTU6_ACAPL</name>
<dbReference type="OMA" id="CFICIVS"/>
<dbReference type="KEGG" id="aplc:110975794"/>
<dbReference type="InterPro" id="IPR001309">
    <property type="entry name" value="Pept_C14_p20"/>
</dbReference>
<dbReference type="InterPro" id="IPR011029">
    <property type="entry name" value="DEATH-like_dom_sf"/>
</dbReference>
<organism evidence="7 9">
    <name type="scientific">Acanthaster planci</name>
    <name type="common">Crown-of-thorns starfish</name>
    <dbReference type="NCBI Taxonomy" id="133434"/>
    <lineage>
        <taxon>Eukaryota</taxon>
        <taxon>Metazoa</taxon>
        <taxon>Echinodermata</taxon>
        <taxon>Eleutherozoa</taxon>
        <taxon>Asterozoa</taxon>
        <taxon>Asteroidea</taxon>
        <taxon>Valvatacea</taxon>
        <taxon>Valvatida</taxon>
        <taxon>Acanthasteridae</taxon>
        <taxon>Acanthaster</taxon>
    </lineage>
</organism>
<keyword evidence="7" id="KW-1185">Reference proteome</keyword>
<keyword evidence="2" id="KW-0053">Apoptosis</keyword>